<protein>
    <submittedName>
        <fullName evidence="1">Uncharacterized protein</fullName>
    </submittedName>
</protein>
<comment type="caution">
    <text evidence="1">The sequence shown here is derived from an EMBL/GenBank/DDBJ whole genome shotgun (WGS) entry which is preliminary data.</text>
</comment>
<dbReference type="RefSeq" id="WP_057847517.1">
    <property type="nucleotide sequence ID" value="NZ_LLYA01000205.1"/>
</dbReference>
<dbReference type="EMBL" id="LLYA01000205">
    <property type="protein sequence ID" value="KRR17750.1"/>
    <property type="molecule type" value="Genomic_DNA"/>
</dbReference>
<keyword evidence="2" id="KW-1185">Reference proteome</keyword>
<dbReference type="AlphaFoldDB" id="A0A0R3MLS0"/>
<organism evidence="1 2">
    <name type="scientific">Bradyrhizobium retamae</name>
    <dbReference type="NCBI Taxonomy" id="1300035"/>
    <lineage>
        <taxon>Bacteria</taxon>
        <taxon>Pseudomonadati</taxon>
        <taxon>Pseudomonadota</taxon>
        <taxon>Alphaproteobacteria</taxon>
        <taxon>Hyphomicrobiales</taxon>
        <taxon>Nitrobacteraceae</taxon>
        <taxon>Bradyrhizobium</taxon>
    </lineage>
</organism>
<proteinExistence type="predicted"/>
<sequence>MYSVFLTRVAVLALSRRADQCYCRQEGGATVMAEATGKLTGRLAARDVLEREAFHEIAFERARHTIRSRSLY</sequence>
<gene>
    <name evidence="1" type="ORF">CQ13_35805</name>
</gene>
<dbReference type="Proteomes" id="UP000052023">
    <property type="component" value="Unassembled WGS sequence"/>
</dbReference>
<accession>A0A0R3MLS0</accession>
<name>A0A0R3MLS0_9BRAD</name>
<evidence type="ECO:0000313" key="1">
    <source>
        <dbReference type="EMBL" id="KRR17750.1"/>
    </source>
</evidence>
<evidence type="ECO:0000313" key="2">
    <source>
        <dbReference type="Proteomes" id="UP000052023"/>
    </source>
</evidence>
<reference evidence="1 2" key="1">
    <citation type="submission" date="2014-03" db="EMBL/GenBank/DDBJ databases">
        <title>Bradyrhizobium valentinum sp. nov., isolated from effective nodules of Lupinus mariae-josephae, a lupine endemic of basic-lime soils in Eastern Spain.</title>
        <authorList>
            <person name="Duran D."/>
            <person name="Rey L."/>
            <person name="Navarro A."/>
            <person name="Busquets A."/>
            <person name="Imperial J."/>
            <person name="Ruiz-Argueso T."/>
        </authorList>
    </citation>
    <scope>NUCLEOTIDE SEQUENCE [LARGE SCALE GENOMIC DNA]</scope>
    <source>
        <strain evidence="1 2">Ro19</strain>
    </source>
</reference>